<sequence>MAPLSTLPQFDHWFSDNPGLQKDDQRAADQQPCAALQDGSAPLLDLMAAHNEDLIHVDETQSFEDETYASLVSDDASSYVTSIESHIRHGIEENGRQYPAYGRNMYGLPIDEREQERNNIQHVKFRLIIGGRLHRAPMLPAPARILDLGTGSGIWAIEAADQYETASVTGVDIAPVQPEWVPPNCQFEVQDIEDEWLFSTTNFDFIHARELIMAIRDWDRLFRQAFDHLRPGAYMEVGGTYPTPTSDDGTLPADSHLKEVQRLFFEMAEAMGASLNAPTLWKAQMERAGFVDVSESVYKVPQGIWPRDARLKEIGAYENFSLRNGLDAYLLRGYTAVLGGDPDELQVLIAETKRELRNPRMHSYIFYYNVYGRKPLSL</sequence>
<dbReference type="CDD" id="cd02440">
    <property type="entry name" value="AdoMet_MTases"/>
    <property type="match status" value="1"/>
</dbReference>
<dbReference type="EMBL" id="LVKK01000001">
    <property type="protein sequence ID" value="OAG45590.1"/>
    <property type="molecule type" value="Genomic_DNA"/>
</dbReference>
<dbReference type="PANTHER" id="PTHR43591">
    <property type="entry name" value="METHYLTRANSFERASE"/>
    <property type="match status" value="1"/>
</dbReference>
<accession>A0A177FPY5</accession>
<evidence type="ECO:0000313" key="2">
    <source>
        <dbReference type="Proteomes" id="UP000077002"/>
    </source>
</evidence>
<protein>
    <recommendedName>
        <fullName evidence="3">Methyltransferase domain-containing protein</fullName>
    </recommendedName>
</protein>
<dbReference type="Proteomes" id="UP000077002">
    <property type="component" value="Unassembled WGS sequence"/>
</dbReference>
<dbReference type="RefSeq" id="XP_022517542.1">
    <property type="nucleotide sequence ID" value="XM_022650216.1"/>
</dbReference>
<name>A0A177FPY5_9EURO</name>
<dbReference type="GO" id="GO:0008168">
    <property type="term" value="F:methyltransferase activity"/>
    <property type="evidence" value="ECO:0007669"/>
    <property type="project" value="TreeGrafter"/>
</dbReference>
<dbReference type="PANTHER" id="PTHR43591:SF31">
    <property type="entry name" value="LAEA-LIKE, PUTATIVE (AFU_ORTHOLOGUE AFUA_8G01930)-RELATED"/>
    <property type="match status" value="1"/>
</dbReference>
<organism evidence="1 2">
    <name type="scientific">Fonsecaea monophora</name>
    <dbReference type="NCBI Taxonomy" id="254056"/>
    <lineage>
        <taxon>Eukaryota</taxon>
        <taxon>Fungi</taxon>
        <taxon>Dikarya</taxon>
        <taxon>Ascomycota</taxon>
        <taxon>Pezizomycotina</taxon>
        <taxon>Eurotiomycetes</taxon>
        <taxon>Chaetothyriomycetidae</taxon>
        <taxon>Chaetothyriales</taxon>
        <taxon>Herpotrichiellaceae</taxon>
        <taxon>Fonsecaea</taxon>
    </lineage>
</organism>
<dbReference type="SUPFAM" id="SSF53335">
    <property type="entry name" value="S-adenosyl-L-methionine-dependent methyltransferases"/>
    <property type="match status" value="1"/>
</dbReference>
<reference evidence="1 2" key="1">
    <citation type="submission" date="2016-03" db="EMBL/GenBank/DDBJ databases">
        <title>Draft genome sequence of the Fonsecaea monophora CBS 269.37.</title>
        <authorList>
            <person name="Bombassaro A."/>
            <person name="Vinicius W.A."/>
            <person name="De Hoog S."/>
            <person name="Sun J."/>
            <person name="Souza E.M."/>
            <person name="Raittz R.T."/>
            <person name="Costa F."/>
            <person name="Leao A.C."/>
            <person name="Tadra-Sfeir M.Z."/>
            <person name="Baura V."/>
            <person name="Balsanelli E."/>
            <person name="Pedrosa F.O."/>
            <person name="Moreno L.F."/>
            <person name="Steffens M.B."/>
            <person name="Xi L."/>
            <person name="Bocca A.L."/>
            <person name="Felipe M.S."/>
            <person name="Teixeira M."/>
            <person name="Telles Filho F.Q."/>
            <person name="Azevedo C.M."/>
            <person name="Gomes R."/>
            <person name="Vicente V.A."/>
        </authorList>
    </citation>
    <scope>NUCLEOTIDE SEQUENCE [LARGE SCALE GENOMIC DNA]</scope>
    <source>
        <strain evidence="1 2">CBS 269.37</strain>
    </source>
</reference>
<dbReference type="GeneID" id="34595408"/>
<gene>
    <name evidence="1" type="ORF">AYO21_00226</name>
</gene>
<keyword evidence="2" id="KW-1185">Reference proteome</keyword>
<evidence type="ECO:0000313" key="1">
    <source>
        <dbReference type="EMBL" id="OAG45590.1"/>
    </source>
</evidence>
<dbReference type="Pfam" id="PF13489">
    <property type="entry name" value="Methyltransf_23"/>
    <property type="match status" value="1"/>
</dbReference>
<proteinExistence type="predicted"/>
<evidence type="ECO:0008006" key="3">
    <source>
        <dbReference type="Google" id="ProtNLM"/>
    </source>
</evidence>
<dbReference type="Gene3D" id="3.40.50.150">
    <property type="entry name" value="Vaccinia Virus protein VP39"/>
    <property type="match status" value="1"/>
</dbReference>
<comment type="caution">
    <text evidence="1">The sequence shown here is derived from an EMBL/GenBank/DDBJ whole genome shotgun (WGS) entry which is preliminary data.</text>
</comment>
<dbReference type="OrthoDB" id="2013972at2759"/>
<dbReference type="AlphaFoldDB" id="A0A177FPY5"/>
<dbReference type="InterPro" id="IPR029063">
    <property type="entry name" value="SAM-dependent_MTases_sf"/>
</dbReference>